<dbReference type="PANTHER" id="PTHR46499:SF1">
    <property type="entry name" value="QUEUINE TRNA-RIBOSYLTRANSFERASE"/>
    <property type="match status" value="1"/>
</dbReference>
<dbReference type="PANTHER" id="PTHR46499">
    <property type="entry name" value="QUEUINE TRNA-RIBOSYLTRANSFERASE"/>
    <property type="match status" value="1"/>
</dbReference>
<dbReference type="Proteomes" id="UP000661112">
    <property type="component" value="Unassembled WGS sequence"/>
</dbReference>
<keyword evidence="6" id="KW-1185">Reference proteome</keyword>
<feature type="domain" description="tRNA-guanine(15) transglycosylase-like" evidence="3">
    <location>
        <begin position="321"/>
        <end position="520"/>
    </location>
</feature>
<evidence type="ECO:0000256" key="2">
    <source>
        <dbReference type="ARBA" id="ARBA00022785"/>
    </source>
</evidence>
<gene>
    <name evidence="5" type="ORF">H6G83_25495</name>
</gene>
<protein>
    <submittedName>
        <fullName evidence="5">Queuine/archaeosine tRNA-ribosyltransferase</fullName>
    </submittedName>
</protein>
<feature type="domain" description="DUF6884" evidence="4">
    <location>
        <begin position="45"/>
        <end position="155"/>
    </location>
</feature>
<comment type="caution">
    <text evidence="5">The sequence shown here is derived from an EMBL/GenBank/DDBJ whole genome shotgun (WGS) entry which is preliminary data.</text>
</comment>
<dbReference type="Gene3D" id="3.20.20.105">
    <property type="entry name" value="Queuine tRNA-ribosyltransferase-like"/>
    <property type="match status" value="1"/>
</dbReference>
<dbReference type="Pfam" id="PF21818">
    <property type="entry name" value="DUF6884"/>
    <property type="match status" value="1"/>
</dbReference>
<reference evidence="5 6" key="1">
    <citation type="journal article" date="2020" name="ISME J.">
        <title>Comparative genomics reveals insights into cyanobacterial evolution and habitat adaptation.</title>
        <authorList>
            <person name="Chen M.Y."/>
            <person name="Teng W.K."/>
            <person name="Zhao L."/>
            <person name="Hu C.X."/>
            <person name="Zhou Y.K."/>
            <person name="Han B.P."/>
            <person name="Song L.R."/>
            <person name="Shu W.S."/>
        </authorList>
    </citation>
    <scope>NUCLEOTIDE SEQUENCE [LARGE SCALE GENOMIC DNA]</scope>
    <source>
        <strain evidence="5 6">FACHB-119</strain>
    </source>
</reference>
<dbReference type="InterPro" id="IPR049251">
    <property type="entry name" value="DUF6884"/>
</dbReference>
<dbReference type="Pfam" id="PF01702">
    <property type="entry name" value="TGT"/>
    <property type="match status" value="1"/>
</dbReference>
<dbReference type="SUPFAM" id="SSF51713">
    <property type="entry name" value="tRNA-guanine transglycosylase"/>
    <property type="match status" value="1"/>
</dbReference>
<evidence type="ECO:0000259" key="3">
    <source>
        <dbReference type="Pfam" id="PF01702"/>
    </source>
</evidence>
<evidence type="ECO:0000256" key="1">
    <source>
        <dbReference type="ARBA" id="ARBA00022694"/>
    </source>
</evidence>
<keyword evidence="1" id="KW-0819">tRNA processing</keyword>
<dbReference type="InterPro" id="IPR050076">
    <property type="entry name" value="ArchSynthase1/Queuine_TRR"/>
</dbReference>
<dbReference type="InterPro" id="IPR036511">
    <property type="entry name" value="TGT-like_sf"/>
</dbReference>
<evidence type="ECO:0000313" key="6">
    <source>
        <dbReference type="Proteomes" id="UP000661112"/>
    </source>
</evidence>
<organism evidence="5 6">
    <name type="scientific">Anabaena azotica FACHB-119</name>
    <dbReference type="NCBI Taxonomy" id="947527"/>
    <lineage>
        <taxon>Bacteria</taxon>
        <taxon>Bacillati</taxon>
        <taxon>Cyanobacteriota</taxon>
        <taxon>Cyanophyceae</taxon>
        <taxon>Nostocales</taxon>
        <taxon>Nostocaceae</taxon>
        <taxon>Anabaena</taxon>
        <taxon>Anabaena azotica</taxon>
    </lineage>
</organism>
<accession>A0ABR8DBI3</accession>
<proteinExistence type="predicted"/>
<dbReference type="NCBIfam" id="NF041059">
    <property type="entry name" value="DpdA"/>
    <property type="match status" value="1"/>
</dbReference>
<evidence type="ECO:0000313" key="5">
    <source>
        <dbReference type="EMBL" id="MBD2503921.1"/>
    </source>
</evidence>
<evidence type="ECO:0000259" key="4">
    <source>
        <dbReference type="Pfam" id="PF21818"/>
    </source>
</evidence>
<sequence length="673" mass="77052">MIVIRTLIITSCTGEKRHQVSNQLTINDFKEPSKINDRSEELSQFRQPAAQMYTGLQHLKVMDAVNTFRLSLGQDAVSLKIISAGYGLISENKEIVPYSVTFNTMKSAEIDSWSSFLKLHDDFQAAISEYDLVFVLLGDKYLRALNLPVQTRPNQTLIFLCSNQSTKFIDPGKAKYYVLPLSNSDASRFGCALVGLKGKLLEKISNEVAKRKGVLEEIYHEPAMVSEIFKPKQKQLELFVIESDISEEKQIKLKKSNDLEKILLLPAAVNQHLKMEYFIPDWDDKVDEFYDFINDKFSPNRKTQNDIYAHELYSEPTYDGILVSKTVMDKSKYKIAHIQNLGGIHKYLRFPGKVMGDCGAFGYIKLQNPPYTTGEILDYYEKLGFDYGVSIDHLIVGPFKEPGIREHRYELTLSNAEDFITKHNNLGYNFTPIGVAQGWNAESYGNAAKSLIEMGYQYIAVGGVAMSPTIEILEILQEVYKHLKPDTKLHLFGVGRIDALPYFRHLGVTSFDSSSPLRKAWLDAKDNYHLDGKAYAAVRIPYVDKPSSTINHLLSEGKCDRVKLKELEQRALEVIRNYDSGIVSLEDALSSLMDYDEVLQIARNGKKQSRNRELYKELLEVKPWQRCECEICRKYGVEISIFRGSDRNRRRGFHNTYIFYKRFQQFLASKGFE</sequence>
<dbReference type="EMBL" id="JACJSG010000042">
    <property type="protein sequence ID" value="MBD2503921.1"/>
    <property type="molecule type" value="Genomic_DNA"/>
</dbReference>
<name>A0ABR8DBI3_9NOST</name>
<dbReference type="InterPro" id="IPR053537">
    <property type="entry name" value="DNA-guanine_TGase"/>
</dbReference>
<keyword evidence="2" id="KW-0671">Queuosine biosynthesis</keyword>
<dbReference type="InterPro" id="IPR002616">
    <property type="entry name" value="tRNA_ribo_trans-like"/>
</dbReference>